<dbReference type="Proteomes" id="UP000242381">
    <property type="component" value="Unassembled WGS sequence"/>
</dbReference>
<dbReference type="EMBL" id="KV921621">
    <property type="protein sequence ID" value="ORE12676.1"/>
    <property type="molecule type" value="Genomic_DNA"/>
</dbReference>
<accession>A0A0A1P894</accession>
<feature type="region of interest" description="Disordered" evidence="1">
    <location>
        <begin position="1"/>
        <end position="66"/>
    </location>
</feature>
<evidence type="ECO:0000313" key="3">
    <source>
        <dbReference type="Proteomes" id="UP000242381"/>
    </source>
</evidence>
<dbReference type="Gene3D" id="3.40.50.300">
    <property type="entry name" value="P-loop containing nucleotide triphosphate hydrolases"/>
    <property type="match status" value="1"/>
</dbReference>
<dbReference type="VEuPathDB" id="FungiDB:BCV72DRAFT_289805"/>
<dbReference type="PANTHER" id="PTHR24030:SF0">
    <property type="entry name" value="PROTEIN CMSS1"/>
    <property type="match status" value="1"/>
</dbReference>
<dbReference type="SUPFAM" id="SSF52540">
    <property type="entry name" value="P-loop containing nucleoside triphosphate hydrolases"/>
    <property type="match status" value="1"/>
</dbReference>
<proteinExistence type="predicted"/>
<dbReference type="InterPro" id="IPR027417">
    <property type="entry name" value="P-loop_NTPase"/>
</dbReference>
<evidence type="ECO:0000256" key="1">
    <source>
        <dbReference type="SAM" id="MobiDB-lite"/>
    </source>
</evidence>
<feature type="compositionally biased region" description="Basic and acidic residues" evidence="1">
    <location>
        <begin position="1"/>
        <end position="13"/>
    </location>
</feature>
<dbReference type="GO" id="GO:0005634">
    <property type="term" value="C:nucleus"/>
    <property type="evidence" value="ECO:0007669"/>
    <property type="project" value="TreeGrafter"/>
</dbReference>
<sequence length="274" mass="31512">MAEDNKKRERGADDFEDDFQEEPIYSDNETAIEDDHNDTIGLKRKANTEEQPKKKKKKQQKKKKVSTNPFDTIDIWKENTVIQAEYLADRQKIALPDLSSVELEEQQLPESALVKNEKFTQEHVLDALSNYIKFGVAGHKKLQKKPTSLASPVVLVITHSAIRSVELVRALKEFSKSAKIAKLFAKHFKIEEQVYFLEREPIHIGVGTPNRLQVLVDQGHLKLDNLELVVIDTEKNPKKFNIFDLQEVRTDLFRFLGSYIAPLMKENKAKIGLF</sequence>
<evidence type="ECO:0000313" key="2">
    <source>
        <dbReference type="EMBL" id="ORE12676.1"/>
    </source>
</evidence>
<dbReference type="GO" id="GO:0030686">
    <property type="term" value="C:90S preribosome"/>
    <property type="evidence" value="ECO:0007669"/>
    <property type="project" value="TreeGrafter"/>
</dbReference>
<name>A0A0A1P894_RHIZD</name>
<organism evidence="2 3">
    <name type="scientific">Rhizopus microsporus</name>
    <dbReference type="NCBI Taxonomy" id="58291"/>
    <lineage>
        <taxon>Eukaryota</taxon>
        <taxon>Fungi</taxon>
        <taxon>Fungi incertae sedis</taxon>
        <taxon>Mucoromycota</taxon>
        <taxon>Mucoromycotina</taxon>
        <taxon>Mucoromycetes</taxon>
        <taxon>Mucorales</taxon>
        <taxon>Mucorineae</taxon>
        <taxon>Rhizopodaceae</taxon>
        <taxon>Rhizopus</taxon>
    </lineage>
</organism>
<dbReference type="OMA" id="DHFAQKA"/>
<dbReference type="PANTHER" id="PTHR24030">
    <property type="entry name" value="PROTEIN CMSS1"/>
    <property type="match status" value="1"/>
</dbReference>
<feature type="compositionally biased region" description="Basic residues" evidence="1">
    <location>
        <begin position="53"/>
        <end position="65"/>
    </location>
</feature>
<gene>
    <name evidence="2" type="ORF">BCV71DRAFT_294695</name>
</gene>
<dbReference type="Pfam" id="PF14617">
    <property type="entry name" value="CMS1"/>
    <property type="match status" value="1"/>
</dbReference>
<protein>
    <submittedName>
        <fullName evidence="2">Uncharacterized protein</fullName>
    </submittedName>
</protein>
<dbReference type="AlphaFoldDB" id="A0A0A1P894"/>
<dbReference type="InterPro" id="IPR032704">
    <property type="entry name" value="Cms1"/>
</dbReference>
<reference evidence="2 3" key="1">
    <citation type="journal article" date="2016" name="Proc. Natl. Acad. Sci. U.S.A.">
        <title>Lipid metabolic changes in an early divergent fungus govern the establishment of a mutualistic symbiosis with endobacteria.</title>
        <authorList>
            <person name="Lastovetsky O.A."/>
            <person name="Gaspar M.L."/>
            <person name="Mondo S.J."/>
            <person name="LaButti K.M."/>
            <person name="Sandor L."/>
            <person name="Grigoriev I.V."/>
            <person name="Henry S.A."/>
            <person name="Pawlowska T.E."/>
        </authorList>
    </citation>
    <scope>NUCLEOTIDE SEQUENCE [LARGE SCALE GENOMIC DNA]</scope>
    <source>
        <strain evidence="2 3">ATCC 11559</strain>
    </source>
</reference>